<organism evidence="2 3">
    <name type="scientific">Ilex paraguariensis</name>
    <name type="common">yerba mate</name>
    <dbReference type="NCBI Taxonomy" id="185542"/>
    <lineage>
        <taxon>Eukaryota</taxon>
        <taxon>Viridiplantae</taxon>
        <taxon>Streptophyta</taxon>
        <taxon>Embryophyta</taxon>
        <taxon>Tracheophyta</taxon>
        <taxon>Spermatophyta</taxon>
        <taxon>Magnoliopsida</taxon>
        <taxon>eudicotyledons</taxon>
        <taxon>Gunneridae</taxon>
        <taxon>Pentapetalae</taxon>
        <taxon>asterids</taxon>
        <taxon>campanulids</taxon>
        <taxon>Aquifoliales</taxon>
        <taxon>Aquifoliaceae</taxon>
        <taxon>Ilex</taxon>
    </lineage>
</organism>
<keyword evidence="3" id="KW-1185">Reference proteome</keyword>
<feature type="transmembrane region" description="Helical" evidence="1">
    <location>
        <begin position="176"/>
        <end position="202"/>
    </location>
</feature>
<keyword evidence="1" id="KW-0472">Membrane</keyword>
<reference evidence="2 3" key="1">
    <citation type="submission" date="2024-02" db="EMBL/GenBank/DDBJ databases">
        <authorList>
            <person name="Vignale AGUSTIN F."/>
            <person name="Sosa J E."/>
            <person name="Modenutti C."/>
        </authorList>
    </citation>
    <scope>NUCLEOTIDE SEQUENCE [LARGE SCALE GENOMIC DNA]</scope>
</reference>
<evidence type="ECO:0000256" key="1">
    <source>
        <dbReference type="SAM" id="Phobius"/>
    </source>
</evidence>
<comment type="caution">
    <text evidence="2">The sequence shown here is derived from an EMBL/GenBank/DDBJ whole genome shotgun (WGS) entry which is preliminary data.</text>
</comment>
<dbReference type="AlphaFoldDB" id="A0ABC8TIL1"/>
<dbReference type="Proteomes" id="UP001642360">
    <property type="component" value="Unassembled WGS sequence"/>
</dbReference>
<sequence>MSFKIIDRILLQKKVFKRNNWRIVLLDYREARSTYIAFIDPLESMQHLKLLESQSSLSVDISDLLFKRLFRKASWFLFVSSAAIPQIKLQWGSSCWRFIFFLGLKKIISDVLFLSYFPRYSIKSMPELRISDLKSEDSMALQIFWKLISPPVGRGSSNGFFWLCSVSIGLLGRLPLGFLAFCGLLFFPSWIWALIAICRWMLSSYLIRTLYFYEGILLDIHLLHPSQLPVAFCIGFLCNRLHFAGYSSSIRFDEGEYMAESLEVFTVVQRFFLIFVLRLVNCLAMGLADQALDQLALSVYIIIISAVFSVDQSNQSLIRLQAFQLSLSDQSFYQDQSTRPYLISFAFSLNAFSSILSAYYGSQLMLPAHPFRLQLGVSNLSA</sequence>
<evidence type="ECO:0000313" key="2">
    <source>
        <dbReference type="EMBL" id="CAK9169104.1"/>
    </source>
</evidence>
<dbReference type="EMBL" id="CAUOFW020005242">
    <property type="protein sequence ID" value="CAK9169104.1"/>
    <property type="molecule type" value="Genomic_DNA"/>
</dbReference>
<evidence type="ECO:0000313" key="3">
    <source>
        <dbReference type="Proteomes" id="UP001642360"/>
    </source>
</evidence>
<gene>
    <name evidence="2" type="ORF">ILEXP_LOCUS38548</name>
</gene>
<proteinExistence type="predicted"/>
<keyword evidence="1" id="KW-1133">Transmembrane helix</keyword>
<feature type="transmembrane region" description="Helical" evidence="1">
    <location>
        <begin position="341"/>
        <end position="360"/>
    </location>
</feature>
<name>A0ABC8TIL1_9AQUA</name>
<protein>
    <submittedName>
        <fullName evidence="2">Uncharacterized protein</fullName>
    </submittedName>
</protein>
<keyword evidence="1" id="KW-0812">Transmembrane</keyword>
<accession>A0ABC8TIL1</accession>